<comment type="subcellular location">
    <subcellularLocation>
        <location evidence="1 13">Golgi apparatus membrane</location>
        <topology evidence="1 13">Single-pass type II membrane protein</topology>
    </subcellularLocation>
</comment>
<evidence type="ECO:0000256" key="12">
    <source>
        <dbReference type="ARBA" id="ARBA00023180"/>
    </source>
</evidence>
<dbReference type="EC" id="2.4.1.-" evidence="13"/>
<keyword evidence="4 13" id="KW-0328">Glycosyltransferase</keyword>
<accession>A0A665TG81</accession>
<keyword evidence="11" id="KW-0472">Membrane</keyword>
<keyword evidence="8" id="KW-1133">Transmembrane helix</keyword>
<keyword evidence="7" id="KW-0735">Signal-anchor</keyword>
<evidence type="ECO:0000256" key="10">
    <source>
        <dbReference type="ARBA" id="ARBA00023098"/>
    </source>
</evidence>
<evidence type="ECO:0000256" key="11">
    <source>
        <dbReference type="ARBA" id="ARBA00023136"/>
    </source>
</evidence>
<evidence type="ECO:0000256" key="1">
    <source>
        <dbReference type="ARBA" id="ARBA00004323"/>
    </source>
</evidence>
<sequence>MQIQKFPFVPHKWVTCLSAFLSRSTWTTLINKKPFVLAQVSTSQYFVAYPHQYHFMLDEPHRCLQEKPFVILMIPVAPSNREAREMIRTTWGKETTVLGQVVSHYFLLGVSKDRDVHLEEEVLEESRTHQDILQSNFVDSYNNLTIKTMVMFEWLSSRCPNASYAMKIDSDIFLNVQKLVGMLLKAPQHLYMTGRLERDAAVLRDRTSKWFLPLSVFPESTYPIYPRGLGYVFSLDLPQKIMEASSHIKALFIEDVYVGLCMRHLGITLTDPPHNALFMDTMPYSSPSNCYWTTVITTILDSSKQLLDVWGMYQSQRQSGC</sequence>
<evidence type="ECO:0000256" key="13">
    <source>
        <dbReference type="RuleBase" id="RU363063"/>
    </source>
</evidence>
<keyword evidence="6" id="KW-0812">Transmembrane</keyword>
<keyword evidence="10" id="KW-0443">Lipid metabolism</keyword>
<dbReference type="FunFam" id="3.90.550.50:FF:000001">
    <property type="entry name" value="Hexosyltransferase"/>
    <property type="match status" value="1"/>
</dbReference>
<evidence type="ECO:0000313" key="15">
    <source>
        <dbReference type="Proteomes" id="UP000472264"/>
    </source>
</evidence>
<evidence type="ECO:0000256" key="8">
    <source>
        <dbReference type="ARBA" id="ARBA00022989"/>
    </source>
</evidence>
<keyword evidence="12" id="KW-0325">Glycoprotein</keyword>
<proteinExistence type="inferred from homology"/>
<comment type="similarity">
    <text evidence="3 13">Belongs to the glycosyltransferase 31 family.</text>
</comment>
<keyword evidence="9 13" id="KW-0333">Golgi apparatus</keyword>
<evidence type="ECO:0000313" key="14">
    <source>
        <dbReference type="Ensembl" id="ENSENLP00000005052.1"/>
    </source>
</evidence>
<evidence type="ECO:0000256" key="3">
    <source>
        <dbReference type="ARBA" id="ARBA00008661"/>
    </source>
</evidence>
<dbReference type="AlphaFoldDB" id="A0A665TG81"/>
<reference evidence="14" key="1">
    <citation type="submission" date="2021-04" db="EMBL/GenBank/DDBJ databases">
        <authorList>
            <consortium name="Wellcome Sanger Institute Data Sharing"/>
        </authorList>
    </citation>
    <scope>NUCLEOTIDE SEQUENCE [LARGE SCALE GENOMIC DNA]</scope>
</reference>
<dbReference type="GO" id="GO:0006493">
    <property type="term" value="P:protein O-linked glycosylation"/>
    <property type="evidence" value="ECO:0007669"/>
    <property type="project" value="TreeGrafter"/>
</dbReference>
<dbReference type="Gene3D" id="3.90.550.50">
    <property type="match status" value="1"/>
</dbReference>
<protein>
    <recommendedName>
        <fullName evidence="13">Hexosyltransferase</fullName>
        <ecNumber evidence="13">2.4.1.-</ecNumber>
    </recommendedName>
</protein>
<reference evidence="14" key="2">
    <citation type="submission" date="2025-08" db="UniProtKB">
        <authorList>
            <consortium name="Ensembl"/>
        </authorList>
    </citation>
    <scope>IDENTIFICATION</scope>
</reference>
<reference evidence="14" key="3">
    <citation type="submission" date="2025-09" db="UniProtKB">
        <authorList>
            <consortium name="Ensembl"/>
        </authorList>
    </citation>
    <scope>IDENTIFICATION</scope>
</reference>
<dbReference type="Pfam" id="PF01762">
    <property type="entry name" value="Galactosyl_T"/>
    <property type="match status" value="1"/>
</dbReference>
<dbReference type="Proteomes" id="UP000472264">
    <property type="component" value="Chromosome 10"/>
</dbReference>
<dbReference type="OMA" id="THHDILQ"/>
<keyword evidence="15" id="KW-1185">Reference proteome</keyword>
<dbReference type="PANTHER" id="PTHR11214">
    <property type="entry name" value="BETA-1,3-N-ACETYLGLUCOSAMINYLTRANSFERASE"/>
    <property type="match status" value="1"/>
</dbReference>
<evidence type="ECO:0000256" key="2">
    <source>
        <dbReference type="ARBA" id="ARBA00004922"/>
    </source>
</evidence>
<evidence type="ECO:0000256" key="6">
    <source>
        <dbReference type="ARBA" id="ARBA00022692"/>
    </source>
</evidence>
<organism evidence="14 15">
    <name type="scientific">Echeneis naucrates</name>
    <name type="common">Live sharksucker</name>
    <dbReference type="NCBI Taxonomy" id="173247"/>
    <lineage>
        <taxon>Eukaryota</taxon>
        <taxon>Metazoa</taxon>
        <taxon>Chordata</taxon>
        <taxon>Craniata</taxon>
        <taxon>Vertebrata</taxon>
        <taxon>Euteleostomi</taxon>
        <taxon>Actinopterygii</taxon>
        <taxon>Neopterygii</taxon>
        <taxon>Teleostei</taxon>
        <taxon>Neoteleostei</taxon>
        <taxon>Acanthomorphata</taxon>
        <taxon>Carangaria</taxon>
        <taxon>Carangiformes</taxon>
        <taxon>Echeneidae</taxon>
        <taxon>Echeneis</taxon>
    </lineage>
</organism>
<dbReference type="InParanoid" id="A0A665TG81"/>
<keyword evidence="5" id="KW-0808">Transferase</keyword>
<dbReference type="GO" id="GO:0008499">
    <property type="term" value="F:N-acetyl-beta-D-glucosaminide beta-(1,3)-galactosyltransferase activity"/>
    <property type="evidence" value="ECO:0007669"/>
    <property type="project" value="TreeGrafter"/>
</dbReference>
<dbReference type="GO" id="GO:0000139">
    <property type="term" value="C:Golgi membrane"/>
    <property type="evidence" value="ECO:0007669"/>
    <property type="project" value="UniProtKB-SubCell"/>
</dbReference>
<dbReference type="GO" id="GO:0006629">
    <property type="term" value="P:lipid metabolic process"/>
    <property type="evidence" value="ECO:0007669"/>
    <property type="project" value="UniProtKB-KW"/>
</dbReference>
<name>A0A665TG81_ECHNA</name>
<evidence type="ECO:0000256" key="4">
    <source>
        <dbReference type="ARBA" id="ARBA00022676"/>
    </source>
</evidence>
<evidence type="ECO:0000256" key="5">
    <source>
        <dbReference type="ARBA" id="ARBA00022679"/>
    </source>
</evidence>
<dbReference type="Ensembl" id="ENSENLT00000005314.1">
    <property type="protein sequence ID" value="ENSENLP00000005052.1"/>
    <property type="gene ID" value="ENSENLG00000002485.1"/>
</dbReference>
<evidence type="ECO:0000256" key="7">
    <source>
        <dbReference type="ARBA" id="ARBA00022968"/>
    </source>
</evidence>
<dbReference type="InterPro" id="IPR002659">
    <property type="entry name" value="Glyco_trans_31"/>
</dbReference>
<evidence type="ECO:0000256" key="9">
    <source>
        <dbReference type="ARBA" id="ARBA00023034"/>
    </source>
</evidence>
<comment type="pathway">
    <text evidence="2">Protein modification; protein glycosylation.</text>
</comment>
<dbReference type="PANTHER" id="PTHR11214:SF115">
    <property type="entry name" value="HEXOSYLTRANSFERASE"/>
    <property type="match status" value="1"/>
</dbReference>